<feature type="region of interest" description="Disordered" evidence="1">
    <location>
        <begin position="145"/>
        <end position="173"/>
    </location>
</feature>
<dbReference type="OMA" id="WSHGLCA"/>
<dbReference type="Proteomes" id="UP000053890">
    <property type="component" value="Unassembled WGS sequence"/>
</dbReference>
<feature type="non-terminal residue" evidence="2">
    <location>
        <position position="1"/>
    </location>
</feature>
<reference evidence="2 3" key="1">
    <citation type="journal article" date="2015" name="Front. Microbiol.">
        <title>Genome sequence of the plant growth promoting endophytic yeast Rhodotorula graminis WP1.</title>
        <authorList>
            <person name="Firrincieli A."/>
            <person name="Otillar R."/>
            <person name="Salamov A."/>
            <person name="Schmutz J."/>
            <person name="Khan Z."/>
            <person name="Redman R.S."/>
            <person name="Fleck N.D."/>
            <person name="Lindquist E."/>
            <person name="Grigoriev I.V."/>
            <person name="Doty S.L."/>
        </authorList>
    </citation>
    <scope>NUCLEOTIDE SEQUENCE [LARGE SCALE GENOMIC DNA]</scope>
    <source>
        <strain evidence="2 3">WP1</strain>
    </source>
</reference>
<dbReference type="NCBIfam" id="TIGR01571">
    <property type="entry name" value="A_thal_Cys_rich"/>
    <property type="match status" value="1"/>
</dbReference>
<feature type="compositionally biased region" description="Basic and acidic residues" evidence="1">
    <location>
        <begin position="164"/>
        <end position="173"/>
    </location>
</feature>
<dbReference type="STRING" id="578459.A0A194S8G4"/>
<name>A0A194S8G4_RHOGW</name>
<gene>
    <name evidence="2" type="ORF">RHOBADRAFT_12828</name>
</gene>
<evidence type="ECO:0000256" key="1">
    <source>
        <dbReference type="SAM" id="MobiDB-lite"/>
    </source>
</evidence>
<dbReference type="OrthoDB" id="1045822at2759"/>
<sequence length="173" mass="18882">TPPPPLQSATPQMRLHGPRNPLAVPVGLDGKRDWSHGLCAWYERPALTAEAMCCPCLVFNHNRERLVHLTQTGEPHPDPSRLGLWTCLYALAPQLGGIGQVALQCVARFHTRQRYAVRGNAVEDVLVGAFCTTCSLVQESRELEGEEQALRAEGGGAVAPQQYYRDEAGDAQA</sequence>
<accession>A0A194S8G4</accession>
<dbReference type="Pfam" id="PF04749">
    <property type="entry name" value="PLAC8"/>
    <property type="match status" value="1"/>
</dbReference>
<evidence type="ECO:0000313" key="3">
    <source>
        <dbReference type="Proteomes" id="UP000053890"/>
    </source>
</evidence>
<keyword evidence="3" id="KW-1185">Reference proteome</keyword>
<dbReference type="GeneID" id="28972557"/>
<evidence type="ECO:0008006" key="4">
    <source>
        <dbReference type="Google" id="ProtNLM"/>
    </source>
</evidence>
<protein>
    <recommendedName>
        <fullName evidence="4">PLAC8-domain-containing protein</fullName>
    </recommendedName>
</protein>
<dbReference type="InterPro" id="IPR006461">
    <property type="entry name" value="PLAC_motif_containing"/>
</dbReference>
<evidence type="ECO:0000313" key="2">
    <source>
        <dbReference type="EMBL" id="KPV76892.1"/>
    </source>
</evidence>
<dbReference type="AlphaFoldDB" id="A0A194S8G4"/>
<proteinExistence type="predicted"/>
<dbReference type="PANTHER" id="PTHR15907">
    <property type="entry name" value="DUF614 FAMILY PROTEIN-RELATED"/>
    <property type="match status" value="1"/>
</dbReference>
<dbReference type="RefSeq" id="XP_018272941.1">
    <property type="nucleotide sequence ID" value="XM_018412108.1"/>
</dbReference>
<organism evidence="2 3">
    <name type="scientific">Rhodotorula graminis (strain WP1)</name>
    <dbReference type="NCBI Taxonomy" id="578459"/>
    <lineage>
        <taxon>Eukaryota</taxon>
        <taxon>Fungi</taxon>
        <taxon>Dikarya</taxon>
        <taxon>Basidiomycota</taxon>
        <taxon>Pucciniomycotina</taxon>
        <taxon>Microbotryomycetes</taxon>
        <taxon>Sporidiobolales</taxon>
        <taxon>Sporidiobolaceae</taxon>
        <taxon>Rhodotorula</taxon>
    </lineage>
</organism>
<dbReference type="EMBL" id="KQ474075">
    <property type="protein sequence ID" value="KPV76892.1"/>
    <property type="molecule type" value="Genomic_DNA"/>
</dbReference>